<sequence length="100" mass="11155">MDPQLFALVRGYACLVPPADLCFPTSPSLSALMDALVAHLLESEHFKHYGPSAQYQKVFWKWAIAQLETSLSQTDEVSLHCWFLPSVSVNSPSHAGHRDE</sequence>
<reference evidence="1 2" key="1">
    <citation type="journal article" date="2019" name="New Phytol.">
        <title>Comparative genomics reveals unique wood-decay strategies and fruiting body development in the Schizophyllaceae.</title>
        <authorList>
            <person name="Almasi E."/>
            <person name="Sahu N."/>
            <person name="Krizsan K."/>
            <person name="Balint B."/>
            <person name="Kovacs G.M."/>
            <person name="Kiss B."/>
            <person name="Cseklye J."/>
            <person name="Drula E."/>
            <person name="Henrissat B."/>
            <person name="Nagy I."/>
            <person name="Chovatia M."/>
            <person name="Adam C."/>
            <person name="LaButti K."/>
            <person name="Lipzen A."/>
            <person name="Riley R."/>
            <person name="Grigoriev I.V."/>
            <person name="Nagy L.G."/>
        </authorList>
    </citation>
    <scope>NUCLEOTIDE SEQUENCE [LARGE SCALE GENOMIC DNA]</scope>
    <source>
        <strain evidence="1 2">NL-1724</strain>
    </source>
</reference>
<keyword evidence="2" id="KW-1185">Reference proteome</keyword>
<organism evidence="1 2">
    <name type="scientific">Schizophyllum amplum</name>
    <dbReference type="NCBI Taxonomy" id="97359"/>
    <lineage>
        <taxon>Eukaryota</taxon>
        <taxon>Fungi</taxon>
        <taxon>Dikarya</taxon>
        <taxon>Basidiomycota</taxon>
        <taxon>Agaricomycotina</taxon>
        <taxon>Agaricomycetes</taxon>
        <taxon>Agaricomycetidae</taxon>
        <taxon>Agaricales</taxon>
        <taxon>Schizophyllaceae</taxon>
        <taxon>Schizophyllum</taxon>
    </lineage>
</organism>
<evidence type="ECO:0000313" key="1">
    <source>
        <dbReference type="EMBL" id="TRM65837.1"/>
    </source>
</evidence>
<proteinExistence type="predicted"/>
<gene>
    <name evidence="1" type="ORF">BD626DRAFT_192810</name>
</gene>
<evidence type="ECO:0000313" key="2">
    <source>
        <dbReference type="Proteomes" id="UP000320762"/>
    </source>
</evidence>
<accession>A0A550CM43</accession>
<dbReference type="STRING" id="97359.A0A550CM43"/>
<dbReference type="OrthoDB" id="194386at2759"/>
<dbReference type="EMBL" id="VDMD01000004">
    <property type="protein sequence ID" value="TRM65837.1"/>
    <property type="molecule type" value="Genomic_DNA"/>
</dbReference>
<comment type="caution">
    <text evidence="1">The sequence shown here is derived from an EMBL/GenBank/DDBJ whole genome shotgun (WGS) entry which is preliminary data.</text>
</comment>
<protein>
    <submittedName>
        <fullName evidence="1">Uncharacterized protein</fullName>
    </submittedName>
</protein>
<dbReference type="AlphaFoldDB" id="A0A550CM43"/>
<dbReference type="Proteomes" id="UP000320762">
    <property type="component" value="Unassembled WGS sequence"/>
</dbReference>
<name>A0A550CM43_9AGAR</name>